<proteinExistence type="inferred from homology"/>
<dbReference type="Proteomes" id="UP000237105">
    <property type="component" value="Unassembled WGS sequence"/>
</dbReference>
<dbReference type="SUPFAM" id="SSF50129">
    <property type="entry name" value="GroES-like"/>
    <property type="match status" value="1"/>
</dbReference>
<keyword evidence="2" id="KW-0560">Oxidoreductase</keyword>
<dbReference type="PANTHER" id="PTHR44573:SF1">
    <property type="entry name" value="NADPH-DEPENDENT ALKENAL_ONE OXIDOREDUCTASE, CHLOROPLASTIC"/>
    <property type="match status" value="1"/>
</dbReference>
<dbReference type="STRING" id="3476.A0A2P5BUS0"/>
<evidence type="ECO:0000313" key="4">
    <source>
        <dbReference type="Proteomes" id="UP000237105"/>
    </source>
</evidence>
<dbReference type="Gene3D" id="3.90.180.10">
    <property type="entry name" value="Medium-chain alcohol dehydrogenases, catalytic domain"/>
    <property type="match status" value="1"/>
</dbReference>
<evidence type="ECO:0000313" key="3">
    <source>
        <dbReference type="EMBL" id="PON52535.1"/>
    </source>
</evidence>
<dbReference type="GO" id="GO:0016628">
    <property type="term" value="F:oxidoreductase activity, acting on the CH-CH group of donors, NAD or NADP as acceptor"/>
    <property type="evidence" value="ECO:0007669"/>
    <property type="project" value="InterPro"/>
</dbReference>
<dbReference type="InterPro" id="IPR044626">
    <property type="entry name" value="AOR-like"/>
</dbReference>
<comment type="similarity">
    <text evidence="1">Belongs to the zinc-containing alcohol dehydrogenase family. Quinone oxidoreductase subfamily.</text>
</comment>
<dbReference type="EMBL" id="JXTB01000218">
    <property type="protein sequence ID" value="PON52535.1"/>
    <property type="molecule type" value="Genomic_DNA"/>
</dbReference>
<sequence>MASSYSTSSELLMDLLNKDFPGPSLALDFLDELGFLKKNIMFVLMKFGYTLEYGKTANVLKFDENIPVPEIKEDQVLIKVVAAALNPVDFKCLACSYPSRLHL</sequence>
<gene>
    <name evidence="3" type="ORF">PanWU01x14_209330</name>
</gene>
<dbReference type="InterPro" id="IPR011032">
    <property type="entry name" value="GroES-like_sf"/>
</dbReference>
<reference evidence="4" key="1">
    <citation type="submission" date="2016-06" db="EMBL/GenBank/DDBJ databases">
        <title>Parallel loss of symbiosis genes in relatives of nitrogen-fixing non-legume Parasponia.</title>
        <authorList>
            <person name="Van Velzen R."/>
            <person name="Holmer R."/>
            <person name="Bu F."/>
            <person name="Rutten L."/>
            <person name="Van Zeijl A."/>
            <person name="Liu W."/>
            <person name="Santuari L."/>
            <person name="Cao Q."/>
            <person name="Sharma T."/>
            <person name="Shen D."/>
            <person name="Roswanjaya Y."/>
            <person name="Wardhani T."/>
            <person name="Kalhor M.S."/>
            <person name="Jansen J."/>
            <person name="Van den Hoogen J."/>
            <person name="Gungor B."/>
            <person name="Hartog M."/>
            <person name="Hontelez J."/>
            <person name="Verver J."/>
            <person name="Yang W.-C."/>
            <person name="Schijlen E."/>
            <person name="Repin R."/>
            <person name="Schilthuizen M."/>
            <person name="Schranz E."/>
            <person name="Heidstra R."/>
            <person name="Miyata K."/>
            <person name="Fedorova E."/>
            <person name="Kohlen W."/>
            <person name="Bisseling T."/>
            <person name="Smit S."/>
            <person name="Geurts R."/>
        </authorList>
    </citation>
    <scope>NUCLEOTIDE SEQUENCE [LARGE SCALE GENOMIC DNA]</scope>
    <source>
        <strain evidence="4">cv. WU1-14</strain>
    </source>
</reference>
<keyword evidence="4" id="KW-1185">Reference proteome</keyword>
<evidence type="ECO:0000256" key="1">
    <source>
        <dbReference type="ARBA" id="ARBA00010371"/>
    </source>
</evidence>
<accession>A0A2P5BUS0</accession>
<dbReference type="OrthoDB" id="1710250at2759"/>
<organism evidence="3 4">
    <name type="scientific">Parasponia andersonii</name>
    <name type="common">Sponia andersonii</name>
    <dbReference type="NCBI Taxonomy" id="3476"/>
    <lineage>
        <taxon>Eukaryota</taxon>
        <taxon>Viridiplantae</taxon>
        <taxon>Streptophyta</taxon>
        <taxon>Embryophyta</taxon>
        <taxon>Tracheophyta</taxon>
        <taxon>Spermatophyta</taxon>
        <taxon>Magnoliopsida</taxon>
        <taxon>eudicotyledons</taxon>
        <taxon>Gunneridae</taxon>
        <taxon>Pentapetalae</taxon>
        <taxon>rosids</taxon>
        <taxon>fabids</taxon>
        <taxon>Rosales</taxon>
        <taxon>Cannabaceae</taxon>
        <taxon>Parasponia</taxon>
    </lineage>
</organism>
<evidence type="ECO:0000256" key="2">
    <source>
        <dbReference type="ARBA" id="ARBA00023002"/>
    </source>
</evidence>
<dbReference type="PANTHER" id="PTHR44573">
    <property type="entry name" value="NADPH-DEPENDENT ALKENAL/ONE OXIDOREDUCTASE, CHLOROPLASTIC"/>
    <property type="match status" value="1"/>
</dbReference>
<protein>
    <submittedName>
        <fullName evidence="3">Alcohol dehydrogenase superfamily, zinc-type</fullName>
    </submittedName>
</protein>
<dbReference type="AlphaFoldDB" id="A0A2P5BUS0"/>
<name>A0A2P5BUS0_PARAD</name>
<comment type="caution">
    <text evidence="3">The sequence shown here is derived from an EMBL/GenBank/DDBJ whole genome shotgun (WGS) entry which is preliminary data.</text>
</comment>